<keyword evidence="1" id="KW-0472">Membrane</keyword>
<dbReference type="Proteomes" id="UP000030680">
    <property type="component" value="Unassembled WGS sequence"/>
</dbReference>
<evidence type="ECO:0000256" key="1">
    <source>
        <dbReference type="SAM" id="Phobius"/>
    </source>
</evidence>
<keyword evidence="1" id="KW-1133">Transmembrane helix</keyword>
<dbReference type="RefSeq" id="XP_005704513.1">
    <property type="nucleotide sequence ID" value="XM_005704456.1"/>
</dbReference>
<dbReference type="PANTHER" id="PTHR36007:SF2">
    <property type="entry name" value="TRANSPORT PROTEIN-RELATED"/>
    <property type="match status" value="1"/>
</dbReference>
<proteinExistence type="predicted"/>
<dbReference type="Gramene" id="EME27993">
    <property type="protein sequence ID" value="EME27993"/>
    <property type="gene ID" value="Gasu_44950"/>
</dbReference>
<evidence type="ECO:0000313" key="3">
    <source>
        <dbReference type="EMBL" id="EME27994.1"/>
    </source>
</evidence>
<feature type="transmembrane region" description="Helical" evidence="1">
    <location>
        <begin position="179"/>
        <end position="197"/>
    </location>
</feature>
<dbReference type="OrthoDB" id="2018918at2759"/>
<dbReference type="Pfam" id="PF06695">
    <property type="entry name" value="Sm_multidrug_ex"/>
    <property type="match status" value="1"/>
</dbReference>
<dbReference type="EMBL" id="KB454525">
    <property type="protein sequence ID" value="EME27993.1"/>
    <property type="molecule type" value="Genomic_DNA"/>
</dbReference>
<dbReference type="GeneID" id="17086866"/>
<evidence type="ECO:0000313" key="2">
    <source>
        <dbReference type="EMBL" id="EME27993.1"/>
    </source>
</evidence>
<protein>
    <submittedName>
        <fullName evidence="2">Small multidrug efflux protein, DMT family isoform 1</fullName>
    </submittedName>
    <submittedName>
        <fullName evidence="3">Small multidrug efflux protein, DMT family isoform 2</fullName>
    </submittedName>
</protein>
<keyword evidence="4" id="KW-1185">Reference proteome</keyword>
<reference evidence="4" key="1">
    <citation type="journal article" date="2013" name="Science">
        <title>Gene transfer from bacteria and archaea facilitated evolution of an extremophilic eukaryote.</title>
        <authorList>
            <person name="Schonknecht G."/>
            <person name="Chen W.H."/>
            <person name="Ternes C.M."/>
            <person name="Barbier G.G."/>
            <person name="Shrestha R.P."/>
            <person name="Stanke M."/>
            <person name="Brautigam A."/>
            <person name="Baker B.J."/>
            <person name="Banfield J.F."/>
            <person name="Garavito R.M."/>
            <person name="Carr K."/>
            <person name="Wilkerson C."/>
            <person name="Rensing S.A."/>
            <person name="Gagneul D."/>
            <person name="Dickenson N.E."/>
            <person name="Oesterhelt C."/>
            <person name="Lercher M.J."/>
            <person name="Weber A.P."/>
        </authorList>
    </citation>
    <scope>NUCLEOTIDE SEQUENCE [LARGE SCALE GENOMIC DNA]</scope>
    <source>
        <strain evidence="4">074W</strain>
    </source>
</reference>
<feature type="transmembrane region" description="Helical" evidence="1">
    <location>
        <begin position="151"/>
        <end position="173"/>
    </location>
</feature>
<keyword evidence="1" id="KW-0812">Transmembrane</keyword>
<dbReference type="AlphaFoldDB" id="M2XX46"/>
<dbReference type="Gramene" id="EME27994">
    <property type="protein sequence ID" value="EME27994"/>
    <property type="gene ID" value="Gasu_44950"/>
</dbReference>
<dbReference type="RefSeq" id="XP_005704514.1">
    <property type="nucleotide sequence ID" value="XM_005704457.1"/>
</dbReference>
<dbReference type="eggNOG" id="ENOG502QUXG">
    <property type="taxonomic scope" value="Eukaryota"/>
</dbReference>
<feature type="transmembrane region" description="Helical" evidence="1">
    <location>
        <begin position="231"/>
        <end position="254"/>
    </location>
</feature>
<dbReference type="InterPro" id="IPR009577">
    <property type="entry name" value="Sm_multidrug_ex"/>
</dbReference>
<sequence>MFINNYGDATRSILFRNSLPVNARQSRHLPCHIYCSACSRQSRKLANTLLSLWFVATKMCLPLPSQAVLATSLVKHSNAANSLDSASLTLSSSLETLLTKEGRICHVKTAPLDRLLPNTLKSTHPVKSSSNQHFGLQLVAKLRKLGLPDALVLFIISSLPVLELRGAIPIGVWMGFSLVQVYFLSVLGNLLPVPLLLHGLKHQKVQKWFAPMLRRAEQMKQQIANETFREIALALFVGIPLPGTGAWSGAVIAFVLNMPFWGATISITGGVLIAGLIMLVLTKMGKTGALIATVVLLFTGFSALWRTYKVWLQSSKKLHDGEQQQSR</sequence>
<name>M2XX46_GALSU</name>
<dbReference type="KEGG" id="gsl:Gasu_44950"/>
<organism evidence="3 4">
    <name type="scientific">Galdieria sulphuraria</name>
    <name type="common">Red alga</name>
    <dbReference type="NCBI Taxonomy" id="130081"/>
    <lineage>
        <taxon>Eukaryota</taxon>
        <taxon>Rhodophyta</taxon>
        <taxon>Bangiophyceae</taxon>
        <taxon>Galdieriales</taxon>
        <taxon>Galdieriaceae</taxon>
        <taxon>Galdieria</taxon>
    </lineage>
</organism>
<feature type="transmembrane region" description="Helical" evidence="1">
    <location>
        <begin position="288"/>
        <end position="308"/>
    </location>
</feature>
<dbReference type="EMBL" id="KB454525">
    <property type="protein sequence ID" value="EME27994.1"/>
    <property type="molecule type" value="Genomic_DNA"/>
</dbReference>
<dbReference type="PANTHER" id="PTHR36007">
    <property type="entry name" value="TRANSPORT PROTEIN-RELATED"/>
    <property type="match status" value="1"/>
</dbReference>
<accession>M2XX46</accession>
<gene>
    <name evidence="3" type="ORF">Gasu_44950</name>
</gene>
<feature type="transmembrane region" description="Helical" evidence="1">
    <location>
        <begin position="260"/>
        <end position="281"/>
    </location>
</feature>
<reference evidence="3" key="2">
    <citation type="journal article" date="2013" name="Science">
        <title>Gene Transfer from Bacteria and Archaea Facilitated Evolution of an Extremophilic Eukaryote.</title>
        <authorList>
            <person name="Schoenknecht G."/>
            <person name="Chen W.-H."/>
            <person name="Ternes C.M."/>
            <person name="Barbier G.G."/>
            <person name="Shrestha R.P."/>
            <person name="Stanke M."/>
            <person name="Brautigam A."/>
            <person name="Baker B.J."/>
            <person name="Banfield J.F."/>
            <person name="Garavito R.M."/>
            <person name="Carr K."/>
            <person name="Wilkerson C."/>
            <person name="Rensing S.A."/>
            <person name="Gagneul D."/>
            <person name="Dickenson N.E."/>
            <person name="Oesterhelt C."/>
            <person name="Lercher M.J."/>
            <person name="Weber A.P.M."/>
        </authorList>
    </citation>
    <scope>NUCLEOTIDE SEQUENCE</scope>
    <source>
        <strain evidence="3">074W</strain>
    </source>
</reference>
<evidence type="ECO:0000313" key="4">
    <source>
        <dbReference type="Proteomes" id="UP000030680"/>
    </source>
</evidence>